<accession>X1RCC5</accession>
<organism evidence="1">
    <name type="scientific">marine sediment metagenome</name>
    <dbReference type="NCBI Taxonomy" id="412755"/>
    <lineage>
        <taxon>unclassified sequences</taxon>
        <taxon>metagenomes</taxon>
        <taxon>ecological metagenomes</taxon>
    </lineage>
</organism>
<dbReference type="EMBL" id="BARW01001530">
    <property type="protein sequence ID" value="GAI60800.1"/>
    <property type="molecule type" value="Genomic_DNA"/>
</dbReference>
<name>X1RCC5_9ZZZZ</name>
<protein>
    <submittedName>
        <fullName evidence="1">Uncharacterized protein</fullName>
    </submittedName>
</protein>
<comment type="caution">
    <text evidence="1">The sequence shown here is derived from an EMBL/GenBank/DDBJ whole genome shotgun (WGS) entry which is preliminary data.</text>
</comment>
<proteinExistence type="predicted"/>
<dbReference type="AlphaFoldDB" id="X1RCC5"/>
<reference evidence="1" key="1">
    <citation type="journal article" date="2014" name="Front. Microbiol.">
        <title>High frequency of phylogenetically diverse reductive dehalogenase-homologous genes in deep subseafloor sedimentary metagenomes.</title>
        <authorList>
            <person name="Kawai M."/>
            <person name="Futagami T."/>
            <person name="Toyoda A."/>
            <person name="Takaki Y."/>
            <person name="Nishi S."/>
            <person name="Hori S."/>
            <person name="Arai W."/>
            <person name="Tsubouchi T."/>
            <person name="Morono Y."/>
            <person name="Uchiyama I."/>
            <person name="Ito T."/>
            <person name="Fujiyama A."/>
            <person name="Inagaki F."/>
            <person name="Takami H."/>
        </authorList>
    </citation>
    <scope>NUCLEOTIDE SEQUENCE</scope>
    <source>
        <strain evidence="1">Expedition CK06-06</strain>
    </source>
</reference>
<gene>
    <name evidence="1" type="ORF">S12H4_04823</name>
</gene>
<evidence type="ECO:0000313" key="1">
    <source>
        <dbReference type="EMBL" id="GAI60800.1"/>
    </source>
</evidence>
<sequence length="48" mass="5147">MAVDLKPVELPADLSWIGAMCRVLPVGLQGKLEPFCTELAKPIEKPAA</sequence>